<dbReference type="Pfam" id="PF22124">
    <property type="entry name" value="Glyco_hydro_95_cat"/>
    <property type="match status" value="1"/>
</dbReference>
<name>A0A2K9NJD8_9PROT</name>
<dbReference type="PIRSF" id="PIRSF007663">
    <property type="entry name" value="UCP007663"/>
    <property type="match status" value="1"/>
</dbReference>
<keyword evidence="5" id="KW-1185">Reference proteome</keyword>
<dbReference type="Pfam" id="PF14498">
    <property type="entry name" value="Glyco_hyd_65N_2"/>
    <property type="match status" value="1"/>
</dbReference>
<geneLocation type="plasmid" evidence="4 5">
    <name>unnamed1</name>
</geneLocation>
<dbReference type="KEGG" id="ncb:C0V82_22705"/>
<dbReference type="InterPro" id="IPR016518">
    <property type="entry name" value="Alpha-L-fucosidase"/>
</dbReference>
<evidence type="ECO:0000313" key="5">
    <source>
        <dbReference type="Proteomes" id="UP000234752"/>
    </source>
</evidence>
<dbReference type="InterPro" id="IPR027414">
    <property type="entry name" value="GH95_N_dom"/>
</dbReference>
<dbReference type="InterPro" id="IPR049053">
    <property type="entry name" value="AFCA-like_C"/>
</dbReference>
<protein>
    <submittedName>
        <fullName evidence="4">Uncharacterized protein</fullName>
    </submittedName>
</protein>
<evidence type="ECO:0000259" key="3">
    <source>
        <dbReference type="Pfam" id="PF22124"/>
    </source>
</evidence>
<proteinExistence type="predicted"/>
<sequence length="786" mass="86205">MTGPSRRELLTGSAATLVAASLPPPVAAQTVEKPSGIAPILRYTRPADVWVEALPVGNGRLGAMMFGGITGERLQLNEDTFFAGSPYDPVNPEALSALPEVRRLIFAGEYKQAQDLADAKLMGKPLRQMAYQPLGDVLLTFPGLEGVREYSRSLDLDGAIATTRFRTGSALFTRELFASAVDQVIVLRLTSNRPGSLTFNLSMTSPQISDSRVEGGNTIVLSGVGPTQQGVEGKLRFETRVRVLATKGSVTAQNNDIYVEQADEVVILISAATAYRRFGDISGDPAALAASALDNATIKPVDRLLADHQSDYRALFRRVSIDLGPPSADSTLTTDERIRRSAELADPTLAALYFQYGRYLLICSSRPGTQPANLQGIWNEKTNPSWGSKWTLNINAQMNYWPAEPTNLADCVEPLVRLIRDLSITGARTAQKMYGARGWVVHNNTDLWRASAPVDGAVWSLWPLGGAWLCQHLWDHYDYSRDKAFLADVYPLIKGCALFFLDTLVTDPASGYLVTVPSMSPENRHLEGVSICAGPAMDNQLLRDLFSQVAQAASLLGRDADLRRQMLATRAKLAPDKIGAGGYLQEWLQDWDARAPEQTHRHVSHLYALHPGSAINRRDTPELATAARRTLEIRTDDATGWGIGWRVNLWARLGDGERAYKVLGMLLEPRRTYPNMFDSHPPFQIDGNFGGTAGIAEMLVQSWGGEVHLLPALPRAWPTGHITGIRVRGDGQIDLHWQDGRPDQVIMRSGKGGNFTLRYVQNSVKLRIPAGGERRLRWDGAKLVGA</sequence>
<dbReference type="AlphaFoldDB" id="A0A2K9NJD8"/>
<accession>A0A2K9NJD8</accession>
<organism evidence="4 5">
    <name type="scientific">Niveispirillum cyanobacteriorum</name>
    <dbReference type="NCBI Taxonomy" id="1612173"/>
    <lineage>
        <taxon>Bacteria</taxon>
        <taxon>Pseudomonadati</taxon>
        <taxon>Pseudomonadota</taxon>
        <taxon>Alphaproteobacteria</taxon>
        <taxon>Rhodospirillales</taxon>
        <taxon>Azospirillaceae</taxon>
        <taxon>Niveispirillum</taxon>
    </lineage>
</organism>
<dbReference type="InterPro" id="IPR012341">
    <property type="entry name" value="6hp_glycosidase-like_sf"/>
</dbReference>
<gene>
    <name evidence="4" type="ORF">C0V82_22705</name>
</gene>
<dbReference type="InterPro" id="IPR054363">
    <property type="entry name" value="GH95_cat"/>
</dbReference>
<dbReference type="EMBL" id="CP025613">
    <property type="protein sequence ID" value="AUN33199.1"/>
    <property type="molecule type" value="Genomic_DNA"/>
</dbReference>
<reference evidence="4 5" key="1">
    <citation type="submission" date="2017-12" db="EMBL/GenBank/DDBJ databases">
        <title>Genomes of bacteria within cyanobacterial aggregates.</title>
        <authorList>
            <person name="Cai H."/>
        </authorList>
    </citation>
    <scope>NUCLEOTIDE SEQUENCE [LARGE SCALE GENOMIC DNA]</scope>
    <source>
        <strain evidence="4 5">TH16</strain>
        <plasmid evidence="4 5">unnamed1</plasmid>
    </source>
</reference>
<dbReference type="PANTHER" id="PTHR31084:SF0">
    <property type="entry name" value="ALPHA-L-FUCOSIDASE 2"/>
    <property type="match status" value="1"/>
</dbReference>
<feature type="domain" description="Glycosyl hydrolase family 95 N-terminal" evidence="1">
    <location>
        <begin position="41"/>
        <end position="276"/>
    </location>
</feature>
<dbReference type="Gene3D" id="1.50.10.10">
    <property type="match status" value="1"/>
</dbReference>
<dbReference type="InterPro" id="IPR006311">
    <property type="entry name" value="TAT_signal"/>
</dbReference>
<dbReference type="InterPro" id="IPR008928">
    <property type="entry name" value="6-hairpin_glycosidase_sf"/>
</dbReference>
<evidence type="ECO:0000259" key="2">
    <source>
        <dbReference type="Pfam" id="PF21307"/>
    </source>
</evidence>
<dbReference type="OrthoDB" id="9802600at2"/>
<dbReference type="FunFam" id="1.50.10.10:FF:000028">
    <property type="entry name" value="Alpha-L-fucosidase 2"/>
    <property type="match status" value="1"/>
</dbReference>
<evidence type="ECO:0000259" key="1">
    <source>
        <dbReference type="Pfam" id="PF14498"/>
    </source>
</evidence>
<dbReference type="SUPFAM" id="SSF48208">
    <property type="entry name" value="Six-hairpin glycosidases"/>
    <property type="match status" value="1"/>
</dbReference>
<dbReference type="Pfam" id="PF21307">
    <property type="entry name" value="Glyco_hydro_95_C"/>
    <property type="match status" value="1"/>
</dbReference>
<dbReference type="PROSITE" id="PS51318">
    <property type="entry name" value="TAT"/>
    <property type="match status" value="1"/>
</dbReference>
<evidence type="ECO:0000313" key="4">
    <source>
        <dbReference type="EMBL" id="AUN33199.1"/>
    </source>
</evidence>
<dbReference type="GO" id="GO:0005975">
    <property type="term" value="P:carbohydrate metabolic process"/>
    <property type="evidence" value="ECO:0007669"/>
    <property type="project" value="InterPro"/>
</dbReference>
<dbReference type="GO" id="GO:0004560">
    <property type="term" value="F:alpha-L-fucosidase activity"/>
    <property type="evidence" value="ECO:0007669"/>
    <property type="project" value="InterPro"/>
</dbReference>
<keyword evidence="4" id="KW-0614">Plasmid</keyword>
<dbReference type="PANTHER" id="PTHR31084">
    <property type="entry name" value="ALPHA-L-FUCOSIDASE 2"/>
    <property type="match status" value="1"/>
</dbReference>
<feature type="domain" description="Alpha fucosidase A-like C-terminal" evidence="2">
    <location>
        <begin position="701"/>
        <end position="763"/>
    </location>
</feature>
<dbReference type="Proteomes" id="UP000234752">
    <property type="component" value="Plasmid unnamed1"/>
</dbReference>
<dbReference type="RefSeq" id="WP_102114719.1">
    <property type="nucleotide sequence ID" value="NZ_BMGN01000001.1"/>
</dbReference>
<feature type="domain" description="Glycosyl hydrolase family 95 catalytic" evidence="3">
    <location>
        <begin position="301"/>
        <end position="699"/>
    </location>
</feature>